<keyword evidence="1" id="KW-0963">Cytoplasm</keyword>
<dbReference type="Pfam" id="PF04751">
    <property type="entry name" value="DarP"/>
    <property type="match status" value="1"/>
</dbReference>
<dbReference type="CDD" id="cd16331">
    <property type="entry name" value="YjgA-like"/>
    <property type="match status" value="1"/>
</dbReference>
<dbReference type="PANTHER" id="PTHR38101:SF1">
    <property type="entry name" value="UPF0307 PROTEIN YJGA"/>
    <property type="match status" value="1"/>
</dbReference>
<dbReference type="InterPro" id="IPR023153">
    <property type="entry name" value="DarP_sf"/>
</dbReference>
<dbReference type="Gene3D" id="1.10.60.30">
    <property type="entry name" value="PSPTO4464-like domains"/>
    <property type="match status" value="1"/>
</dbReference>
<reference evidence="5" key="1">
    <citation type="submission" date="2018-05" db="EMBL/GenBank/DDBJ databases">
        <authorList>
            <person name="Lanie J.A."/>
            <person name="Ng W.-L."/>
            <person name="Kazmierczak K.M."/>
            <person name="Andrzejewski T.M."/>
            <person name="Davidsen T.M."/>
            <person name="Wayne K.J."/>
            <person name="Tettelin H."/>
            <person name="Glass J.I."/>
            <person name="Rusch D."/>
            <person name="Podicherti R."/>
            <person name="Tsui H.-C.T."/>
            <person name="Winkler M.E."/>
        </authorList>
    </citation>
    <scope>NUCLEOTIDE SEQUENCE</scope>
</reference>
<organism evidence="5">
    <name type="scientific">marine metagenome</name>
    <dbReference type="NCBI Taxonomy" id="408172"/>
    <lineage>
        <taxon>unclassified sequences</taxon>
        <taxon>metagenomes</taxon>
        <taxon>ecological metagenomes</taxon>
    </lineage>
</organism>
<evidence type="ECO:0000256" key="1">
    <source>
        <dbReference type="ARBA" id="ARBA00022490"/>
    </source>
</evidence>
<keyword evidence="2" id="KW-0690">Ribosome biogenesis</keyword>
<dbReference type="AlphaFoldDB" id="A0A382MLD5"/>
<evidence type="ECO:0000313" key="5">
    <source>
        <dbReference type="EMBL" id="SVC48212.1"/>
    </source>
</evidence>
<evidence type="ECO:0000256" key="4">
    <source>
        <dbReference type="ARBA" id="ARBA00022884"/>
    </source>
</evidence>
<dbReference type="SUPFAM" id="SSF158710">
    <property type="entry name" value="PSPTO4464-like"/>
    <property type="match status" value="1"/>
</dbReference>
<sequence length="169" mass="19461">MISKQSKSTKKRESLALQALGEQLIGLSSEQLNSIGLDKRLHKAVADANSMRGRGALKRQKQLIGKLMRDVVDPKPIRAAIESSGMKDRLEKIIFNQTEYWRDRITVEDTDALEEFFEHLGHQNDLLTNLVESWLNEVNDCARMKIKRLIFREIHNEIYLKVQNDTSTV</sequence>
<dbReference type="EMBL" id="UINC01093633">
    <property type="protein sequence ID" value="SVC48212.1"/>
    <property type="molecule type" value="Genomic_DNA"/>
</dbReference>
<evidence type="ECO:0000256" key="3">
    <source>
        <dbReference type="ARBA" id="ARBA00022730"/>
    </source>
</evidence>
<accession>A0A382MLD5</accession>
<dbReference type="InterPro" id="IPR006839">
    <property type="entry name" value="DarP"/>
</dbReference>
<dbReference type="GO" id="GO:0019843">
    <property type="term" value="F:rRNA binding"/>
    <property type="evidence" value="ECO:0007669"/>
    <property type="project" value="UniProtKB-KW"/>
</dbReference>
<dbReference type="PANTHER" id="PTHR38101">
    <property type="entry name" value="UPF0307 PROTEIN YJGA"/>
    <property type="match status" value="1"/>
</dbReference>
<evidence type="ECO:0008006" key="6">
    <source>
        <dbReference type="Google" id="ProtNLM"/>
    </source>
</evidence>
<dbReference type="GO" id="GO:0005829">
    <property type="term" value="C:cytosol"/>
    <property type="evidence" value="ECO:0007669"/>
    <property type="project" value="TreeGrafter"/>
</dbReference>
<keyword evidence="3" id="KW-0699">rRNA-binding</keyword>
<protein>
    <recommendedName>
        <fullName evidence="6">DUF615 domain-containing protein</fullName>
    </recommendedName>
</protein>
<name>A0A382MLD5_9ZZZZ</name>
<evidence type="ECO:0000256" key="2">
    <source>
        <dbReference type="ARBA" id="ARBA00022517"/>
    </source>
</evidence>
<dbReference type="GO" id="GO:0042254">
    <property type="term" value="P:ribosome biogenesis"/>
    <property type="evidence" value="ECO:0007669"/>
    <property type="project" value="UniProtKB-KW"/>
</dbReference>
<keyword evidence="4" id="KW-0694">RNA-binding</keyword>
<gene>
    <name evidence="5" type="ORF">METZ01_LOCUS301066</name>
</gene>
<dbReference type="NCBIfam" id="NF003593">
    <property type="entry name" value="PRK05255.1-1"/>
    <property type="match status" value="1"/>
</dbReference>
<proteinExistence type="predicted"/>